<comment type="caution">
    <text evidence="1">The sequence shown here is derived from an EMBL/GenBank/DDBJ whole genome shotgun (WGS) entry which is preliminary data.</text>
</comment>
<accession>A0A4Y2EM35</accession>
<proteinExistence type="predicted"/>
<dbReference type="EMBL" id="BGPR01000640">
    <property type="protein sequence ID" value="GBM29607.1"/>
    <property type="molecule type" value="Genomic_DNA"/>
</dbReference>
<sequence>MSFVYHLAYLAIKLKYDPEVGNDALSQKRKPPVGEGVCEWESAQVRDTHFKSAGPSTGEEDYEKRKGFGFCEMLRQIPILLSVLSMDESSFLHFKFTSLQPNSKGTHLRL</sequence>
<gene>
    <name evidence="1" type="ORF">AVEN_130085_1</name>
</gene>
<evidence type="ECO:0000313" key="1">
    <source>
        <dbReference type="EMBL" id="GBM29607.1"/>
    </source>
</evidence>
<organism evidence="1 2">
    <name type="scientific">Araneus ventricosus</name>
    <name type="common">Orbweaver spider</name>
    <name type="synonym">Epeira ventricosa</name>
    <dbReference type="NCBI Taxonomy" id="182803"/>
    <lineage>
        <taxon>Eukaryota</taxon>
        <taxon>Metazoa</taxon>
        <taxon>Ecdysozoa</taxon>
        <taxon>Arthropoda</taxon>
        <taxon>Chelicerata</taxon>
        <taxon>Arachnida</taxon>
        <taxon>Araneae</taxon>
        <taxon>Araneomorphae</taxon>
        <taxon>Entelegynae</taxon>
        <taxon>Araneoidea</taxon>
        <taxon>Araneidae</taxon>
        <taxon>Araneus</taxon>
    </lineage>
</organism>
<protein>
    <submittedName>
        <fullName evidence="1">Uncharacterized protein</fullName>
    </submittedName>
</protein>
<name>A0A4Y2EM35_ARAVE</name>
<dbReference type="AlphaFoldDB" id="A0A4Y2EM35"/>
<evidence type="ECO:0000313" key="2">
    <source>
        <dbReference type="Proteomes" id="UP000499080"/>
    </source>
</evidence>
<reference evidence="1 2" key="1">
    <citation type="journal article" date="2019" name="Sci. Rep.">
        <title>Orb-weaving spider Araneus ventricosus genome elucidates the spidroin gene catalogue.</title>
        <authorList>
            <person name="Kono N."/>
            <person name="Nakamura H."/>
            <person name="Ohtoshi R."/>
            <person name="Moran D.A.P."/>
            <person name="Shinohara A."/>
            <person name="Yoshida Y."/>
            <person name="Fujiwara M."/>
            <person name="Mori M."/>
            <person name="Tomita M."/>
            <person name="Arakawa K."/>
        </authorList>
    </citation>
    <scope>NUCLEOTIDE SEQUENCE [LARGE SCALE GENOMIC DNA]</scope>
</reference>
<dbReference type="Proteomes" id="UP000499080">
    <property type="component" value="Unassembled WGS sequence"/>
</dbReference>
<keyword evidence="2" id="KW-1185">Reference proteome</keyword>